<gene>
    <name evidence="2" type="ORF">C2L65_40905</name>
</gene>
<dbReference type="Gene3D" id="1.10.10.10">
    <property type="entry name" value="Winged helix-like DNA-binding domain superfamily/Winged helix DNA-binding domain"/>
    <property type="match status" value="1"/>
</dbReference>
<dbReference type="SUPFAM" id="SSF88659">
    <property type="entry name" value="Sigma3 and sigma4 domains of RNA polymerase sigma factors"/>
    <property type="match status" value="1"/>
</dbReference>
<dbReference type="InterPro" id="IPR013324">
    <property type="entry name" value="RNA_pol_sigma_r3/r4-like"/>
</dbReference>
<sequence>MSDPPTMPDGMNERADEVSVAFLMLIERLSPEARAAFLLHEIFGADYREVAAVIGKSEAECRRLVIHARAQLRDERLR</sequence>
<feature type="domain" description="RNA polymerase sigma factor 70 region 4 type 2" evidence="1">
    <location>
        <begin position="21"/>
        <end position="72"/>
    </location>
</feature>
<dbReference type="EMBL" id="CP026113">
    <property type="protein sequence ID" value="AUT65847.1"/>
    <property type="molecule type" value="Genomic_DNA"/>
</dbReference>
<dbReference type="InterPro" id="IPR036388">
    <property type="entry name" value="WH-like_DNA-bd_sf"/>
</dbReference>
<dbReference type="Pfam" id="PF08281">
    <property type="entry name" value="Sigma70_r4_2"/>
    <property type="match status" value="1"/>
</dbReference>
<reference evidence="2 3" key="1">
    <citation type="submission" date="2018-01" db="EMBL/GenBank/DDBJ databases">
        <title>Species boundaries and ecological features among Paraburkholderia terrae DSMZ17804T, P. hospita DSMZ17164T and P. caribensis DSMZ13236T.</title>
        <authorList>
            <person name="Pratama A.A."/>
        </authorList>
    </citation>
    <scope>NUCLEOTIDE SEQUENCE [LARGE SCALE GENOMIC DNA]</scope>
    <source>
        <strain evidence="2 3">DSM 17804</strain>
    </source>
</reference>
<dbReference type="InterPro" id="IPR013249">
    <property type="entry name" value="RNA_pol_sigma70_r4_t2"/>
</dbReference>
<protein>
    <submittedName>
        <fullName evidence="2">RNA polymerase subunit sigma-24</fullName>
    </submittedName>
</protein>
<organism evidence="2 3">
    <name type="scientific">Paraburkholderia terrae</name>
    <dbReference type="NCBI Taxonomy" id="311230"/>
    <lineage>
        <taxon>Bacteria</taxon>
        <taxon>Pseudomonadati</taxon>
        <taxon>Pseudomonadota</taxon>
        <taxon>Betaproteobacteria</taxon>
        <taxon>Burkholderiales</taxon>
        <taxon>Burkholderiaceae</taxon>
        <taxon>Paraburkholderia</taxon>
    </lineage>
</organism>
<accession>A0A2I8F1R7</accession>
<evidence type="ECO:0000313" key="2">
    <source>
        <dbReference type="EMBL" id="AUT65847.1"/>
    </source>
</evidence>
<dbReference type="AlphaFoldDB" id="A0A2I8F1R7"/>
<dbReference type="Proteomes" id="UP000243502">
    <property type="component" value="Chromosome 3"/>
</dbReference>
<dbReference type="GO" id="GO:0016987">
    <property type="term" value="F:sigma factor activity"/>
    <property type="evidence" value="ECO:0007669"/>
    <property type="project" value="InterPro"/>
</dbReference>
<dbReference type="PANTHER" id="PTHR30173">
    <property type="entry name" value="SIGMA 19 FACTOR"/>
    <property type="match status" value="1"/>
</dbReference>
<dbReference type="KEGG" id="pter:C2L65_40905"/>
<dbReference type="PANTHER" id="PTHR30173:SF43">
    <property type="entry name" value="ECF RNA POLYMERASE SIGMA FACTOR SIGI-RELATED"/>
    <property type="match status" value="1"/>
</dbReference>
<dbReference type="GO" id="GO:0006352">
    <property type="term" value="P:DNA-templated transcription initiation"/>
    <property type="evidence" value="ECO:0007669"/>
    <property type="project" value="InterPro"/>
</dbReference>
<dbReference type="InterPro" id="IPR052704">
    <property type="entry name" value="ECF_Sigma-70_Domain"/>
</dbReference>
<dbReference type="OrthoDB" id="3211555at2"/>
<evidence type="ECO:0000259" key="1">
    <source>
        <dbReference type="Pfam" id="PF08281"/>
    </source>
</evidence>
<dbReference type="GO" id="GO:0003677">
    <property type="term" value="F:DNA binding"/>
    <property type="evidence" value="ECO:0007669"/>
    <property type="project" value="InterPro"/>
</dbReference>
<evidence type="ECO:0000313" key="3">
    <source>
        <dbReference type="Proteomes" id="UP000243502"/>
    </source>
</evidence>
<proteinExistence type="predicted"/>
<name>A0A2I8F1R7_9BURK</name>